<gene>
    <name evidence="8" type="ORF">GIY30_01395</name>
</gene>
<evidence type="ECO:0000313" key="9">
    <source>
        <dbReference type="Proteomes" id="UP000475545"/>
    </source>
</evidence>
<dbReference type="AlphaFoldDB" id="A0A6L7GKG8"/>
<keyword evidence="3 6" id="KW-1133">Transmembrane helix</keyword>
<organism evidence="8 9">
    <name type="scientific">Gordonia mangrovi</name>
    <dbReference type="NCBI Taxonomy" id="2665643"/>
    <lineage>
        <taxon>Bacteria</taxon>
        <taxon>Bacillati</taxon>
        <taxon>Actinomycetota</taxon>
        <taxon>Actinomycetes</taxon>
        <taxon>Mycobacteriales</taxon>
        <taxon>Gordoniaceae</taxon>
        <taxon>Gordonia</taxon>
    </lineage>
</organism>
<evidence type="ECO:0000256" key="1">
    <source>
        <dbReference type="ARBA" id="ARBA00004127"/>
    </source>
</evidence>
<feature type="region of interest" description="Disordered" evidence="5">
    <location>
        <begin position="1"/>
        <end position="48"/>
    </location>
</feature>
<accession>A0A6L7GKG8</accession>
<dbReference type="InterPro" id="IPR003807">
    <property type="entry name" value="DUF202"/>
</dbReference>
<evidence type="ECO:0000256" key="6">
    <source>
        <dbReference type="SAM" id="Phobius"/>
    </source>
</evidence>
<evidence type="ECO:0000256" key="5">
    <source>
        <dbReference type="SAM" id="MobiDB-lite"/>
    </source>
</evidence>
<feature type="compositionally biased region" description="Basic and acidic residues" evidence="5">
    <location>
        <begin position="24"/>
        <end position="34"/>
    </location>
</feature>
<keyword evidence="4 6" id="KW-0472">Membrane</keyword>
<evidence type="ECO:0000313" key="8">
    <source>
        <dbReference type="EMBL" id="MXP20022.1"/>
    </source>
</evidence>
<protein>
    <submittedName>
        <fullName evidence="8">DUF202 domain-containing protein</fullName>
    </submittedName>
</protein>
<evidence type="ECO:0000256" key="3">
    <source>
        <dbReference type="ARBA" id="ARBA00022989"/>
    </source>
</evidence>
<dbReference type="Pfam" id="PF02656">
    <property type="entry name" value="DUF202"/>
    <property type="match status" value="1"/>
</dbReference>
<sequence>MGSGRVRTATRPAAAGLVDVSDTGGRDRRARPDPARGALKSVDDEGMAADTGVADERTSLSWQRTALAVMAGGAIMCRLMVDNWGIWSVVPLVAGLGLGGWSFAEARLRHPRQRSRGGRAALLVALAVAVLGLCEAIALVTGT</sequence>
<evidence type="ECO:0000256" key="2">
    <source>
        <dbReference type="ARBA" id="ARBA00022692"/>
    </source>
</evidence>
<evidence type="ECO:0000259" key="7">
    <source>
        <dbReference type="Pfam" id="PF02656"/>
    </source>
</evidence>
<comment type="subcellular location">
    <subcellularLocation>
        <location evidence="1">Endomembrane system</location>
        <topology evidence="1">Multi-pass membrane protein</topology>
    </subcellularLocation>
</comment>
<evidence type="ECO:0000256" key="4">
    <source>
        <dbReference type="ARBA" id="ARBA00023136"/>
    </source>
</evidence>
<dbReference type="Proteomes" id="UP000475545">
    <property type="component" value="Unassembled WGS sequence"/>
</dbReference>
<dbReference type="EMBL" id="WMBR01000001">
    <property type="protein sequence ID" value="MXP20022.1"/>
    <property type="molecule type" value="Genomic_DNA"/>
</dbReference>
<name>A0A6L7GKG8_9ACTN</name>
<proteinExistence type="predicted"/>
<feature type="transmembrane region" description="Helical" evidence="6">
    <location>
        <begin position="87"/>
        <end position="108"/>
    </location>
</feature>
<feature type="transmembrane region" description="Helical" evidence="6">
    <location>
        <begin position="120"/>
        <end position="140"/>
    </location>
</feature>
<dbReference type="GO" id="GO:0012505">
    <property type="term" value="C:endomembrane system"/>
    <property type="evidence" value="ECO:0007669"/>
    <property type="project" value="UniProtKB-SubCell"/>
</dbReference>
<comment type="caution">
    <text evidence="8">The sequence shown here is derived from an EMBL/GenBank/DDBJ whole genome shotgun (WGS) entry which is preliminary data.</text>
</comment>
<reference evidence="8 9" key="1">
    <citation type="submission" date="2019-11" db="EMBL/GenBank/DDBJ databases">
        <title>Gordonia sp. nov., a novel actinobacterium isolated from mangrove soil in Hainan.</title>
        <authorList>
            <person name="Huang X."/>
            <person name="Xie Y."/>
            <person name="Chu X."/>
            <person name="Xiao K."/>
        </authorList>
    </citation>
    <scope>NUCLEOTIDE SEQUENCE [LARGE SCALE GENOMIC DNA]</scope>
    <source>
        <strain evidence="8 9">HNM0687</strain>
    </source>
</reference>
<keyword evidence="2 6" id="KW-0812">Transmembrane</keyword>
<feature type="domain" description="DUF202" evidence="7">
    <location>
        <begin position="50"/>
        <end position="109"/>
    </location>
</feature>
<keyword evidence="9" id="KW-1185">Reference proteome</keyword>